<organism evidence="7 8">
    <name type="scientific">Chrysochromulina tobinii</name>
    <dbReference type="NCBI Taxonomy" id="1460289"/>
    <lineage>
        <taxon>Eukaryota</taxon>
        <taxon>Haptista</taxon>
        <taxon>Haptophyta</taxon>
        <taxon>Prymnesiophyceae</taxon>
        <taxon>Prymnesiales</taxon>
        <taxon>Chrysochromulinaceae</taxon>
        <taxon>Chrysochromulina</taxon>
    </lineage>
</organism>
<gene>
    <name evidence="7" type="ORF">Ctob_009001</name>
</gene>
<dbReference type="InterPro" id="IPR035979">
    <property type="entry name" value="RBD_domain_sf"/>
</dbReference>
<evidence type="ECO:0000256" key="3">
    <source>
        <dbReference type="ARBA" id="ARBA00022884"/>
    </source>
</evidence>
<dbReference type="PANTHER" id="PTHR13288:SF8">
    <property type="entry name" value="SPLICING FACTOR 45"/>
    <property type="match status" value="1"/>
</dbReference>
<sequence length="92" mass="9918">MVGPGEVDDELSGEIGEECSKYGEVLGVTIFEQPTTEAPASEDAVRIFVKFSKQAAAMKAYIDLDGRFFGGRNVSVAFYLEADYDAGQLNKG</sequence>
<dbReference type="InterPro" id="IPR003954">
    <property type="entry name" value="RRM_euk-type"/>
</dbReference>
<comment type="subcellular location">
    <subcellularLocation>
        <location evidence="1">Nucleus</location>
    </subcellularLocation>
</comment>
<keyword evidence="5" id="KW-0539">Nucleus</keyword>
<keyword evidence="4" id="KW-0508">mRNA splicing</keyword>
<dbReference type="InterPro" id="IPR040052">
    <property type="entry name" value="RBM17"/>
</dbReference>
<feature type="domain" description="RNA recognition motif" evidence="6">
    <location>
        <begin position="1"/>
        <end position="77"/>
    </location>
</feature>
<comment type="caution">
    <text evidence="7">The sequence shown here is derived from an EMBL/GenBank/DDBJ whole genome shotgun (WGS) entry which is preliminary data.</text>
</comment>
<dbReference type="GO" id="GO:0045292">
    <property type="term" value="P:mRNA cis splicing, via spliceosome"/>
    <property type="evidence" value="ECO:0007669"/>
    <property type="project" value="InterPro"/>
</dbReference>
<evidence type="ECO:0000313" key="8">
    <source>
        <dbReference type="Proteomes" id="UP000037460"/>
    </source>
</evidence>
<dbReference type="Gene3D" id="3.30.70.330">
    <property type="match status" value="1"/>
</dbReference>
<dbReference type="EMBL" id="JWZX01001276">
    <property type="protein sequence ID" value="KOO34264.1"/>
    <property type="molecule type" value="Genomic_DNA"/>
</dbReference>
<dbReference type="OrthoDB" id="5411533at2759"/>
<protein>
    <submittedName>
        <fullName evidence="7">DNA-damage-repair toleration protein drt111</fullName>
    </submittedName>
</protein>
<keyword evidence="2" id="KW-0507">mRNA processing</keyword>
<reference evidence="8" key="1">
    <citation type="journal article" date="2015" name="PLoS Genet.">
        <title>Genome Sequence and Transcriptome Analyses of Chrysochromulina tobin: Metabolic Tools for Enhanced Algal Fitness in the Prominent Order Prymnesiales (Haptophyceae).</title>
        <authorList>
            <person name="Hovde B.T."/>
            <person name="Deodato C.R."/>
            <person name="Hunsperger H.M."/>
            <person name="Ryken S.A."/>
            <person name="Yost W."/>
            <person name="Jha R.K."/>
            <person name="Patterson J."/>
            <person name="Monnat R.J. Jr."/>
            <person name="Barlow S.B."/>
            <person name="Starkenburg S.R."/>
            <person name="Cattolico R.A."/>
        </authorList>
    </citation>
    <scope>NUCLEOTIDE SEQUENCE</scope>
    <source>
        <strain evidence="8">CCMP291</strain>
    </source>
</reference>
<proteinExistence type="predicted"/>
<evidence type="ECO:0000256" key="4">
    <source>
        <dbReference type="ARBA" id="ARBA00023187"/>
    </source>
</evidence>
<evidence type="ECO:0000256" key="2">
    <source>
        <dbReference type="ARBA" id="ARBA00022664"/>
    </source>
</evidence>
<dbReference type="AlphaFoldDB" id="A0A0M0K627"/>
<dbReference type="GO" id="GO:0071011">
    <property type="term" value="C:precatalytic spliceosome"/>
    <property type="evidence" value="ECO:0007669"/>
    <property type="project" value="TreeGrafter"/>
</dbReference>
<dbReference type="PANTHER" id="PTHR13288">
    <property type="entry name" value="SPLICING FACTOR 45 SPF45"/>
    <property type="match status" value="1"/>
</dbReference>
<evidence type="ECO:0000256" key="5">
    <source>
        <dbReference type="ARBA" id="ARBA00023242"/>
    </source>
</evidence>
<dbReference type="SMART" id="SM00361">
    <property type="entry name" value="RRM_1"/>
    <property type="match status" value="1"/>
</dbReference>
<dbReference type="Proteomes" id="UP000037460">
    <property type="component" value="Unassembled WGS sequence"/>
</dbReference>
<evidence type="ECO:0000256" key="1">
    <source>
        <dbReference type="ARBA" id="ARBA00004123"/>
    </source>
</evidence>
<evidence type="ECO:0000313" key="7">
    <source>
        <dbReference type="EMBL" id="KOO34264.1"/>
    </source>
</evidence>
<dbReference type="InterPro" id="IPR012677">
    <property type="entry name" value="Nucleotide-bd_a/b_plait_sf"/>
</dbReference>
<dbReference type="SUPFAM" id="SSF54928">
    <property type="entry name" value="RNA-binding domain, RBD"/>
    <property type="match status" value="1"/>
</dbReference>
<dbReference type="FunFam" id="3.30.70.330:FF:000382">
    <property type="entry name" value="G-patch domain-containing protein"/>
    <property type="match status" value="1"/>
</dbReference>
<name>A0A0M0K627_9EUKA</name>
<accession>A0A0M0K627</accession>
<dbReference type="GO" id="GO:0003723">
    <property type="term" value="F:RNA binding"/>
    <property type="evidence" value="ECO:0007669"/>
    <property type="project" value="UniProtKB-KW"/>
</dbReference>
<keyword evidence="3" id="KW-0694">RNA-binding</keyword>
<keyword evidence="8" id="KW-1185">Reference proteome</keyword>
<evidence type="ECO:0000259" key="6">
    <source>
        <dbReference type="SMART" id="SM00361"/>
    </source>
</evidence>